<dbReference type="AlphaFoldDB" id="A0A4P6P453"/>
<feature type="signal peptide" evidence="2">
    <location>
        <begin position="1"/>
        <end position="25"/>
    </location>
</feature>
<feature type="chain" id="PRO_5020369275" evidence="2">
    <location>
        <begin position="26"/>
        <end position="460"/>
    </location>
</feature>
<gene>
    <name evidence="3" type="ORF">EMK97_08130</name>
</gene>
<keyword evidence="2" id="KW-0732">Signal</keyword>
<dbReference type="Proteomes" id="UP000290244">
    <property type="component" value="Chromosome"/>
</dbReference>
<evidence type="ECO:0000313" key="3">
    <source>
        <dbReference type="EMBL" id="QBG35678.1"/>
    </source>
</evidence>
<feature type="repeat" description="TPR" evidence="1">
    <location>
        <begin position="94"/>
        <end position="127"/>
    </location>
</feature>
<organism evidence="3 4">
    <name type="scientific">Litorilituus sediminis</name>
    <dbReference type="NCBI Taxonomy" id="718192"/>
    <lineage>
        <taxon>Bacteria</taxon>
        <taxon>Pseudomonadati</taxon>
        <taxon>Pseudomonadota</taxon>
        <taxon>Gammaproteobacteria</taxon>
        <taxon>Alteromonadales</taxon>
        <taxon>Colwelliaceae</taxon>
        <taxon>Litorilituus</taxon>
    </lineage>
</organism>
<keyword evidence="4" id="KW-1185">Reference proteome</keyword>
<dbReference type="SUPFAM" id="SSF48452">
    <property type="entry name" value="TPR-like"/>
    <property type="match status" value="3"/>
</dbReference>
<sequence length="460" mass="52149">MKLLKKILVSSCYLAFLSTSQVSQASAGHSDFVIKVAKPTFILPSFSGPYQEREATIAPEEYETAERLRSMLDSGQKEQVLKELESYFDIELSPAMLSLKAQIYFTLEQFDKAEQTFKAVLSRKPQLVRVHRDLGQLYLIQEKFKLARHHFSEAISLGSNEAMIHGQLGYLNLTLYGPFSAISAYQKAITLQPEEVQWQQGLLAALSQAKMYESAQALISELLAKDPNNKDLWLNQAVLAINADNTNLALVSLEMAIMLGDSDDINLKTATQLHLQRHSYDRAVTLINEHLNKSTLDIKLLNEYLVWLEQVDMYQQADKLLAGVEAKVKALPLAEQSVFYSHKANIAAKQKNKQTALRYYKLALEQDANNGDALIRFAQFALAQKDYINAEIYYTRASVLPKFAKQALLGKAQMYIDMLDYKSAISELQKAYGRYPELHYLPEQMDILKNIIRSKDKTTI</sequence>
<dbReference type="RefSeq" id="WP_130601088.1">
    <property type="nucleotide sequence ID" value="NZ_CP034759.1"/>
</dbReference>
<feature type="repeat" description="TPR" evidence="1">
    <location>
        <begin position="128"/>
        <end position="161"/>
    </location>
</feature>
<evidence type="ECO:0000313" key="4">
    <source>
        <dbReference type="Proteomes" id="UP000290244"/>
    </source>
</evidence>
<dbReference type="EMBL" id="CP034759">
    <property type="protein sequence ID" value="QBG35678.1"/>
    <property type="molecule type" value="Genomic_DNA"/>
</dbReference>
<dbReference type="InterPro" id="IPR011990">
    <property type="entry name" value="TPR-like_helical_dom_sf"/>
</dbReference>
<dbReference type="KEGG" id="lsd:EMK97_08130"/>
<evidence type="ECO:0000256" key="2">
    <source>
        <dbReference type="SAM" id="SignalP"/>
    </source>
</evidence>
<dbReference type="Pfam" id="PF13432">
    <property type="entry name" value="TPR_16"/>
    <property type="match status" value="1"/>
</dbReference>
<keyword evidence="1" id="KW-0802">TPR repeat</keyword>
<dbReference type="PANTHER" id="PTHR12558:SF13">
    <property type="entry name" value="CELL DIVISION CYCLE PROTEIN 27 HOMOLOG"/>
    <property type="match status" value="1"/>
</dbReference>
<reference evidence="3 4" key="1">
    <citation type="submission" date="2018-12" db="EMBL/GenBank/DDBJ databases">
        <title>Complete genome of Litorilituus sediminis.</title>
        <authorList>
            <person name="Liu A."/>
            <person name="Rong J."/>
        </authorList>
    </citation>
    <scope>NUCLEOTIDE SEQUENCE [LARGE SCALE GENOMIC DNA]</scope>
    <source>
        <strain evidence="3 4">JCM 17549</strain>
    </source>
</reference>
<dbReference type="PANTHER" id="PTHR12558">
    <property type="entry name" value="CELL DIVISION CYCLE 16,23,27"/>
    <property type="match status" value="1"/>
</dbReference>
<dbReference type="Gene3D" id="1.25.40.10">
    <property type="entry name" value="Tetratricopeptide repeat domain"/>
    <property type="match status" value="2"/>
</dbReference>
<name>A0A4P6P453_9GAMM</name>
<dbReference type="InterPro" id="IPR019734">
    <property type="entry name" value="TPR_rpt"/>
</dbReference>
<protein>
    <submittedName>
        <fullName evidence="3">Tetratricopeptide repeat protein</fullName>
    </submittedName>
</protein>
<dbReference type="PROSITE" id="PS50005">
    <property type="entry name" value="TPR"/>
    <property type="match status" value="2"/>
</dbReference>
<dbReference type="SMART" id="SM00028">
    <property type="entry name" value="TPR"/>
    <property type="match status" value="8"/>
</dbReference>
<dbReference type="OrthoDB" id="5699219at2"/>
<evidence type="ECO:0000256" key="1">
    <source>
        <dbReference type="PROSITE-ProRule" id="PRU00339"/>
    </source>
</evidence>
<proteinExistence type="predicted"/>
<accession>A0A4P6P453</accession>